<dbReference type="CDD" id="cd05251">
    <property type="entry name" value="NmrA_like_SDR_a"/>
    <property type="match status" value="1"/>
</dbReference>
<dbReference type="InterPro" id="IPR051164">
    <property type="entry name" value="NmrA-like_oxidored"/>
</dbReference>
<dbReference type="Gene3D" id="3.90.25.10">
    <property type="entry name" value="UDP-galactose 4-epimerase, domain 1"/>
    <property type="match status" value="1"/>
</dbReference>
<dbReference type="EMBL" id="MK424349">
    <property type="protein sequence ID" value="QED90634.1"/>
    <property type="molecule type" value="Genomic_DNA"/>
</dbReference>
<dbReference type="Pfam" id="PF05368">
    <property type="entry name" value="NmrA"/>
    <property type="match status" value="1"/>
</dbReference>
<dbReference type="PANTHER" id="PTHR42748:SF7">
    <property type="entry name" value="NMRA LIKE REDOX SENSOR 1-RELATED"/>
    <property type="match status" value="1"/>
</dbReference>
<sequence length="300" mass="32014">MTDRPLVLVTGATGAQGGSVARHLLRSGRWTVRAVTRDPRSAAAAALTARGADVVACDLTDPGQVRRSVAGVDAAFLVTDYWSLKEREYEVARRTADAVLAAGAGTLVHSSLPEAHRRSGGVLALPHHDGKARLEEELRAGGSPVVTVHLSTYYENWPARRLRRQEDGTFAFTLPHGGTPLPAVSVADLGPLVGAVLDAGPALHGDVVKAVGDLLPPAAYAAALTRSLGVPVAYRDVPYETYRELPLPHARAVADMLEFTRRHPDVTAADVARARGLHPGMRTFESWADSAPEQFARLLR</sequence>
<organism evidence="4">
    <name type="scientific">Streptomyces sp. Tue6314</name>
    <dbReference type="NCBI Taxonomy" id="2602572"/>
    <lineage>
        <taxon>Bacteria</taxon>
        <taxon>Bacillati</taxon>
        <taxon>Actinomycetota</taxon>
        <taxon>Actinomycetes</taxon>
        <taxon>Kitasatosporales</taxon>
        <taxon>Streptomycetaceae</taxon>
        <taxon>Streptomyces</taxon>
    </lineage>
</organism>
<keyword evidence="2" id="KW-0521">NADP</keyword>
<dbReference type="InterPro" id="IPR008030">
    <property type="entry name" value="NmrA-like"/>
</dbReference>
<evidence type="ECO:0000313" key="4">
    <source>
        <dbReference type="EMBL" id="QED90634.1"/>
    </source>
</evidence>
<dbReference type="InterPro" id="IPR036291">
    <property type="entry name" value="NAD(P)-bd_dom_sf"/>
</dbReference>
<feature type="domain" description="NmrA-like" evidence="3">
    <location>
        <begin position="6"/>
        <end position="287"/>
    </location>
</feature>
<dbReference type="PANTHER" id="PTHR42748">
    <property type="entry name" value="NITROGEN METABOLITE REPRESSION PROTEIN NMRA FAMILY MEMBER"/>
    <property type="match status" value="1"/>
</dbReference>
<dbReference type="AlphaFoldDB" id="A0A5B9BQH0"/>
<name>A0A5B9BQH0_9ACTN</name>
<evidence type="ECO:0000256" key="2">
    <source>
        <dbReference type="ARBA" id="ARBA00022857"/>
    </source>
</evidence>
<accession>A0A5B9BQH0</accession>
<comment type="similarity">
    <text evidence="1">Belongs to the NmrA-type oxidoreductase family.</text>
</comment>
<evidence type="ECO:0000256" key="1">
    <source>
        <dbReference type="ARBA" id="ARBA00006328"/>
    </source>
</evidence>
<proteinExistence type="inferred from homology"/>
<evidence type="ECO:0000259" key="3">
    <source>
        <dbReference type="Pfam" id="PF05368"/>
    </source>
</evidence>
<dbReference type="SUPFAM" id="SSF51735">
    <property type="entry name" value="NAD(P)-binding Rossmann-fold domains"/>
    <property type="match status" value="1"/>
</dbReference>
<dbReference type="Gene3D" id="3.40.50.720">
    <property type="entry name" value="NAD(P)-binding Rossmann-like Domain"/>
    <property type="match status" value="1"/>
</dbReference>
<protein>
    <submittedName>
        <fullName evidence="4">NmrA family protein</fullName>
    </submittedName>
</protein>
<reference evidence="4" key="1">
    <citation type="submission" date="2019-01" db="EMBL/GenBank/DDBJ databases">
        <title>Discovery of the Streptoketides by Direct Cloning and Rapid Heterologous Expression of a Cryptic PKS II Gene Cluster from Streptomyces sp. Tue6314.</title>
        <authorList>
            <person name="Qian Z."/>
            <person name="D'Agostino P.M."/>
            <person name="Bruhn T."/>
            <person name="Haslbeck M."/>
            <person name="Gulder T.A.M."/>
        </authorList>
    </citation>
    <scope>NUCLEOTIDE SEQUENCE</scope>
    <source>
        <strain evidence="4">Tue6314</strain>
    </source>
</reference>